<dbReference type="EMBL" id="RKLY01000021">
    <property type="protein sequence ID" value="TGD22553.1"/>
    <property type="molecule type" value="Genomic_DNA"/>
</dbReference>
<proteinExistence type="inferred from homology"/>
<dbReference type="AlphaFoldDB" id="A0A4Z0JL64"/>
<gene>
    <name evidence="2" type="ORF">EGT49_08540</name>
</gene>
<dbReference type="InterPro" id="IPR003708">
    <property type="entry name" value="SecB"/>
</dbReference>
<comment type="similarity">
    <text evidence="1">Belongs to the SecB family.</text>
</comment>
<evidence type="ECO:0000256" key="1">
    <source>
        <dbReference type="ARBA" id="ARBA00009990"/>
    </source>
</evidence>
<name>A0A4Z0JL64_9LACO</name>
<organism evidence="2 3">
    <name type="scientific">Companilactobacillus suantsaicola</name>
    <dbReference type="NCBI Taxonomy" id="2487723"/>
    <lineage>
        <taxon>Bacteria</taxon>
        <taxon>Bacillati</taxon>
        <taxon>Bacillota</taxon>
        <taxon>Bacilli</taxon>
        <taxon>Lactobacillales</taxon>
        <taxon>Lactobacillaceae</taxon>
        <taxon>Companilactobacillus</taxon>
    </lineage>
</organism>
<reference evidence="2 3" key="1">
    <citation type="submission" date="2018-10" db="EMBL/GenBank/DDBJ databases">
        <title>Lactobacillus sp. R7 and Lactobacillus sp. R19 isolated from fermented mustard green product of Taiwan.</title>
        <authorList>
            <person name="Lin S.-T."/>
        </authorList>
    </citation>
    <scope>NUCLEOTIDE SEQUENCE [LARGE SCALE GENOMIC DNA]</scope>
    <source>
        <strain evidence="2 3">BCRC 81127</strain>
    </source>
</reference>
<dbReference type="OrthoDB" id="1699164at2"/>
<accession>A0A4Z0JL64</accession>
<keyword evidence="3" id="KW-1185">Reference proteome</keyword>
<dbReference type="Gene3D" id="3.10.420.10">
    <property type="entry name" value="SecB-like"/>
    <property type="match status" value="1"/>
</dbReference>
<evidence type="ECO:0008006" key="4">
    <source>
        <dbReference type="Google" id="ProtNLM"/>
    </source>
</evidence>
<evidence type="ECO:0000313" key="2">
    <source>
        <dbReference type="EMBL" id="TGD22553.1"/>
    </source>
</evidence>
<dbReference type="RefSeq" id="WP_135373423.1">
    <property type="nucleotide sequence ID" value="NZ_RKLY01000021.1"/>
</dbReference>
<dbReference type="Proteomes" id="UP000298021">
    <property type="component" value="Unassembled WGS sequence"/>
</dbReference>
<dbReference type="Pfam" id="PF02556">
    <property type="entry name" value="SecB"/>
    <property type="match status" value="1"/>
</dbReference>
<dbReference type="SUPFAM" id="SSF54611">
    <property type="entry name" value="SecB-like"/>
    <property type="match status" value="1"/>
</dbReference>
<evidence type="ECO:0000313" key="3">
    <source>
        <dbReference type="Proteomes" id="UP000298021"/>
    </source>
</evidence>
<dbReference type="InterPro" id="IPR035958">
    <property type="entry name" value="SecB-like_sf"/>
</dbReference>
<comment type="caution">
    <text evidence="2">The sequence shown here is derived from an EMBL/GenBank/DDBJ whole genome shotgun (WGS) entry which is preliminary data.</text>
</comment>
<dbReference type="GO" id="GO:0051082">
    <property type="term" value="F:unfolded protein binding"/>
    <property type="evidence" value="ECO:0007669"/>
    <property type="project" value="InterPro"/>
</dbReference>
<sequence>MAALNFNGYIVKKMNYTKNDNFKSNSEIALKPKLKFNNQIKNDKIVVEISASIGSLKDNRIPFKASCSLEGTFEYISSEDESNIGPDSLIRNNAVAILYPYLRATISNLTSQSNEFPAYILPTVNVAKLLKNND</sequence>
<protein>
    <recommendedName>
        <fullName evidence="4">Preprotein translocase subunit SecB</fullName>
    </recommendedName>
</protein>
<dbReference type="GO" id="GO:0015031">
    <property type="term" value="P:protein transport"/>
    <property type="evidence" value="ECO:0007669"/>
    <property type="project" value="InterPro"/>
</dbReference>
<dbReference type="GO" id="GO:0051262">
    <property type="term" value="P:protein tetramerization"/>
    <property type="evidence" value="ECO:0007669"/>
    <property type="project" value="InterPro"/>
</dbReference>